<feature type="transmembrane region" description="Helical" evidence="10">
    <location>
        <begin position="174"/>
        <end position="198"/>
    </location>
</feature>
<feature type="transmembrane region" description="Helical" evidence="10">
    <location>
        <begin position="223"/>
        <end position="249"/>
    </location>
</feature>
<protein>
    <submittedName>
        <fullName evidence="12">Gonadotropin-releasing hormone receptor</fullName>
    </submittedName>
</protein>
<dbReference type="PROSITE" id="PS50262">
    <property type="entry name" value="G_PROTEIN_RECEP_F1_2"/>
    <property type="match status" value="1"/>
</dbReference>
<gene>
    <name evidence="12" type="ORF">BV898_16926</name>
</gene>
<evidence type="ECO:0000256" key="10">
    <source>
        <dbReference type="SAM" id="Phobius"/>
    </source>
</evidence>
<feature type="transmembrane region" description="Helical" evidence="10">
    <location>
        <begin position="93"/>
        <end position="118"/>
    </location>
</feature>
<evidence type="ECO:0000313" key="13">
    <source>
        <dbReference type="Proteomes" id="UP000192578"/>
    </source>
</evidence>
<dbReference type="PROSITE" id="PS00237">
    <property type="entry name" value="G_PROTEIN_RECEP_F1_1"/>
    <property type="match status" value="1"/>
</dbReference>
<keyword evidence="3 9" id="KW-0812">Transmembrane</keyword>
<evidence type="ECO:0000256" key="6">
    <source>
        <dbReference type="ARBA" id="ARBA00023136"/>
    </source>
</evidence>
<name>A0A9X6RLI8_HYPEX</name>
<feature type="domain" description="G-protein coupled receptors family 1 profile" evidence="11">
    <location>
        <begin position="72"/>
        <end position="349"/>
    </location>
</feature>
<organism evidence="12 13">
    <name type="scientific">Hypsibius exemplaris</name>
    <name type="common">Freshwater tardigrade</name>
    <dbReference type="NCBI Taxonomy" id="2072580"/>
    <lineage>
        <taxon>Eukaryota</taxon>
        <taxon>Metazoa</taxon>
        <taxon>Ecdysozoa</taxon>
        <taxon>Tardigrada</taxon>
        <taxon>Eutardigrada</taxon>
        <taxon>Parachela</taxon>
        <taxon>Hypsibioidea</taxon>
        <taxon>Hypsibiidae</taxon>
        <taxon>Hypsibius</taxon>
    </lineage>
</organism>
<evidence type="ECO:0000256" key="2">
    <source>
        <dbReference type="ARBA" id="ARBA00022475"/>
    </source>
</evidence>
<evidence type="ECO:0000313" key="12">
    <source>
        <dbReference type="EMBL" id="OWA52473.1"/>
    </source>
</evidence>
<feature type="transmembrane region" description="Helical" evidence="10">
    <location>
        <begin position="57"/>
        <end position="81"/>
    </location>
</feature>
<dbReference type="PANTHER" id="PTHR24230:SF163">
    <property type="entry name" value="CORAZONIN RECEPTOR, ISOFORM B"/>
    <property type="match status" value="1"/>
</dbReference>
<evidence type="ECO:0000256" key="4">
    <source>
        <dbReference type="ARBA" id="ARBA00022989"/>
    </source>
</evidence>
<keyword evidence="8 9" id="KW-0807">Transducer</keyword>
<comment type="similarity">
    <text evidence="9">Belongs to the G-protein coupled receptor 1 family.</text>
</comment>
<evidence type="ECO:0000256" key="5">
    <source>
        <dbReference type="ARBA" id="ARBA00023040"/>
    </source>
</evidence>
<dbReference type="Pfam" id="PF00001">
    <property type="entry name" value="7tm_1"/>
    <property type="match status" value="1"/>
</dbReference>
<keyword evidence="5 9" id="KW-0297">G-protein coupled receptor</keyword>
<evidence type="ECO:0000256" key="8">
    <source>
        <dbReference type="ARBA" id="ARBA00023224"/>
    </source>
</evidence>
<keyword evidence="6 10" id="KW-0472">Membrane</keyword>
<dbReference type="Gene3D" id="1.20.1070.10">
    <property type="entry name" value="Rhodopsin 7-helix transmembrane proteins"/>
    <property type="match status" value="1"/>
</dbReference>
<dbReference type="AlphaFoldDB" id="A0A9X6RLI8"/>
<dbReference type="InterPro" id="IPR017452">
    <property type="entry name" value="GPCR_Rhodpsn_7TM"/>
</dbReference>
<feature type="transmembrane region" description="Helical" evidence="10">
    <location>
        <begin position="138"/>
        <end position="162"/>
    </location>
</feature>
<evidence type="ECO:0000256" key="7">
    <source>
        <dbReference type="ARBA" id="ARBA00023170"/>
    </source>
</evidence>
<comment type="subcellular location">
    <subcellularLocation>
        <location evidence="1">Cell membrane</location>
        <topology evidence="1">Multi-pass membrane protein</topology>
    </subcellularLocation>
</comment>
<dbReference type="SUPFAM" id="SSF81321">
    <property type="entry name" value="Family A G protein-coupled receptor-like"/>
    <property type="match status" value="1"/>
</dbReference>
<reference evidence="13" key="1">
    <citation type="submission" date="2017-01" db="EMBL/GenBank/DDBJ databases">
        <title>Comparative genomics of anhydrobiosis in the tardigrade Hypsibius dujardini.</title>
        <authorList>
            <person name="Yoshida Y."/>
            <person name="Koutsovoulos G."/>
            <person name="Laetsch D."/>
            <person name="Stevens L."/>
            <person name="Kumar S."/>
            <person name="Horikawa D."/>
            <person name="Ishino K."/>
            <person name="Komine S."/>
            <person name="Tomita M."/>
            <person name="Blaxter M."/>
            <person name="Arakawa K."/>
        </authorList>
    </citation>
    <scope>NUCLEOTIDE SEQUENCE [LARGE SCALE GENOMIC DNA]</scope>
    <source>
        <strain evidence="13">Z151</strain>
    </source>
</reference>
<dbReference type="OrthoDB" id="6022667at2759"/>
<dbReference type="EMBL" id="MTYJ01000270">
    <property type="protein sequence ID" value="OWA52473.1"/>
    <property type="molecule type" value="Genomic_DNA"/>
</dbReference>
<evidence type="ECO:0000256" key="9">
    <source>
        <dbReference type="RuleBase" id="RU000688"/>
    </source>
</evidence>
<keyword evidence="13" id="KW-1185">Reference proteome</keyword>
<keyword evidence="4 10" id="KW-1133">Transmembrane helix</keyword>
<keyword evidence="2" id="KW-1003">Cell membrane</keyword>
<evidence type="ECO:0000256" key="3">
    <source>
        <dbReference type="ARBA" id="ARBA00022692"/>
    </source>
</evidence>
<feature type="transmembrane region" description="Helical" evidence="10">
    <location>
        <begin position="333"/>
        <end position="352"/>
    </location>
</feature>
<evidence type="ECO:0000256" key="1">
    <source>
        <dbReference type="ARBA" id="ARBA00004651"/>
    </source>
</evidence>
<dbReference type="GO" id="GO:0035237">
    <property type="term" value="F:corazonin receptor activity"/>
    <property type="evidence" value="ECO:0007669"/>
    <property type="project" value="TreeGrafter"/>
</dbReference>
<dbReference type="PRINTS" id="PR00237">
    <property type="entry name" value="GPCRRHODOPSN"/>
</dbReference>
<feature type="transmembrane region" description="Helical" evidence="10">
    <location>
        <begin position="294"/>
        <end position="313"/>
    </location>
</feature>
<dbReference type="InterPro" id="IPR000276">
    <property type="entry name" value="GPCR_Rhodpsn"/>
</dbReference>
<keyword evidence="7 9" id="KW-0675">Receptor</keyword>
<proteinExistence type="inferred from homology"/>
<accession>A0A9X6RLI8</accession>
<dbReference type="Proteomes" id="UP000192578">
    <property type="component" value="Unassembled WGS sequence"/>
</dbReference>
<dbReference type="PANTHER" id="PTHR24230">
    <property type="entry name" value="G-PROTEIN COUPLED RECEPTOR"/>
    <property type="match status" value="1"/>
</dbReference>
<sequence>MIKEATGDENYYFGLSDFQNSSWTFDPTTTPYCPGNWTVINRFIGHNHPWYFINRPWIIGGLFSLAVVGLVSNVAVLAYLFRRPHVWRSAFSLLVMQLAVADAMVCLFCLLADALWNITMEWLGGTDLCRFIKFMQMFSLYSSAMILTGMTVERCIAVTYPFTMSRPQTAMQRVKIISMTVWSMAAICSVPQAIIFHVERAPICADFFQCVTFGTYTEPWQEILYTMSTLLIMFLIPVLIIIACFLIIFTKITQETRLALGKQRSEEAQTDKELINLSPDCGFGREMYRRTRSFSLWTTSAIAVVFIFCWAPYYTSMAAYLFHFELSNGWMALILSFGMTSTVLNPLIYGLFRFLKRKTLRMPSDPESKSQLLSRSSPTAEARRISLRRWTLIGFL</sequence>
<dbReference type="GO" id="GO:0005886">
    <property type="term" value="C:plasma membrane"/>
    <property type="evidence" value="ECO:0007669"/>
    <property type="project" value="UniProtKB-SubCell"/>
</dbReference>
<comment type="caution">
    <text evidence="12">The sequence shown here is derived from an EMBL/GenBank/DDBJ whole genome shotgun (WGS) entry which is preliminary data.</text>
</comment>
<evidence type="ECO:0000259" key="11">
    <source>
        <dbReference type="PROSITE" id="PS50262"/>
    </source>
</evidence>